<dbReference type="InterPro" id="IPR006330">
    <property type="entry name" value="Ado/ade_deaminase"/>
</dbReference>
<keyword evidence="4" id="KW-0378">Hydrolase</keyword>
<dbReference type="SUPFAM" id="SSF51556">
    <property type="entry name" value="Metallo-dependent hydrolases"/>
    <property type="match status" value="1"/>
</dbReference>
<evidence type="ECO:0000259" key="6">
    <source>
        <dbReference type="Pfam" id="PF00962"/>
    </source>
</evidence>
<dbReference type="GO" id="GO:0046872">
    <property type="term" value="F:metal ion binding"/>
    <property type="evidence" value="ECO:0007669"/>
    <property type="project" value="UniProtKB-KW"/>
</dbReference>
<keyword evidence="8" id="KW-1185">Reference proteome</keyword>
<organism evidence="7 8">
    <name type="scientific">Enhydrobacter aerosaccus</name>
    <dbReference type="NCBI Taxonomy" id="225324"/>
    <lineage>
        <taxon>Bacteria</taxon>
        <taxon>Pseudomonadati</taxon>
        <taxon>Pseudomonadota</taxon>
        <taxon>Alphaproteobacteria</taxon>
        <taxon>Hyphomicrobiales</taxon>
        <taxon>Enhydrobacter</taxon>
    </lineage>
</organism>
<evidence type="ECO:0000313" key="8">
    <source>
        <dbReference type="Proteomes" id="UP000190092"/>
    </source>
</evidence>
<evidence type="ECO:0000256" key="1">
    <source>
        <dbReference type="ARBA" id="ARBA00001947"/>
    </source>
</evidence>
<dbReference type="EMBL" id="FUWJ01000002">
    <property type="protein sequence ID" value="SJZ86969.1"/>
    <property type="molecule type" value="Genomic_DNA"/>
</dbReference>
<dbReference type="PANTHER" id="PTHR43114:SF6">
    <property type="entry name" value="ADENINE DEAMINASE"/>
    <property type="match status" value="1"/>
</dbReference>
<accession>A0A1T4P693</accession>
<dbReference type="RefSeq" id="WP_085934297.1">
    <property type="nucleotide sequence ID" value="NZ_FUWJ01000002.1"/>
</dbReference>
<dbReference type="PANTHER" id="PTHR43114">
    <property type="entry name" value="ADENINE DEAMINASE"/>
    <property type="match status" value="1"/>
</dbReference>
<dbReference type="GO" id="GO:0016814">
    <property type="term" value="F:hydrolase activity, acting on carbon-nitrogen (but not peptide) bonds, in cyclic amidines"/>
    <property type="evidence" value="ECO:0007669"/>
    <property type="project" value="UniProtKB-ARBA"/>
</dbReference>
<dbReference type="InterPro" id="IPR001365">
    <property type="entry name" value="A_deaminase_dom"/>
</dbReference>
<dbReference type="OrthoDB" id="105475at2"/>
<reference evidence="8" key="1">
    <citation type="submission" date="2017-02" db="EMBL/GenBank/DDBJ databases">
        <authorList>
            <person name="Varghese N."/>
            <person name="Submissions S."/>
        </authorList>
    </citation>
    <scope>NUCLEOTIDE SEQUENCE [LARGE SCALE GENOMIC DNA]</scope>
    <source>
        <strain evidence="8">ATCC 27094</strain>
    </source>
</reference>
<dbReference type="Pfam" id="PF00962">
    <property type="entry name" value="A_deaminase"/>
    <property type="match status" value="1"/>
</dbReference>
<evidence type="ECO:0000256" key="2">
    <source>
        <dbReference type="ARBA" id="ARBA00006676"/>
    </source>
</evidence>
<gene>
    <name evidence="7" type="ORF">SAMN02745126_02637</name>
</gene>
<evidence type="ECO:0000256" key="5">
    <source>
        <dbReference type="ARBA" id="ARBA00022833"/>
    </source>
</evidence>
<sequence>MIPKAEIHCHLEGSIPPFLARELAARNDLALPDGLFGPNDTYIWRDFLSFLGAYDRVCGVLKVSRDFGDVIYSYLARAARQGAVYVEMFCSPERPKALGIPYEEWLASLVSGIDRAQREFGIVGRIIIICIRHLGPERALAMVERMVAEPHPYVVGFGMGGDEARFEPDDFGPAYRLAHDKGYGCTVHAGEVRGPESVWSAIRALPVTRIGHGVRSSEDPRLMEELARRGTVLEVCPGSNIALGIYPDRAAHPLHRLIEAGVPVTLNSDDPPFFRTTLGAEYDDAGLDARTLRHITRTAIRSSFADSDTKQRLLSRIEP</sequence>
<comment type="cofactor">
    <cofactor evidence="1">
        <name>Zn(2+)</name>
        <dbReference type="ChEBI" id="CHEBI:29105"/>
    </cofactor>
</comment>
<evidence type="ECO:0000256" key="4">
    <source>
        <dbReference type="ARBA" id="ARBA00022801"/>
    </source>
</evidence>
<dbReference type="AlphaFoldDB" id="A0A1T4P693"/>
<dbReference type="InterPro" id="IPR032466">
    <property type="entry name" value="Metal_Hydrolase"/>
</dbReference>
<comment type="similarity">
    <text evidence="2">Belongs to the metallo-dependent hydrolases superfamily. Adenosine and AMP deaminases family.</text>
</comment>
<dbReference type="STRING" id="225324.SAMN02745126_02637"/>
<keyword evidence="3" id="KW-0479">Metal-binding</keyword>
<feature type="domain" description="Adenosine deaminase" evidence="6">
    <location>
        <begin position="3"/>
        <end position="318"/>
    </location>
</feature>
<evidence type="ECO:0000256" key="3">
    <source>
        <dbReference type="ARBA" id="ARBA00022723"/>
    </source>
</evidence>
<dbReference type="Proteomes" id="UP000190092">
    <property type="component" value="Unassembled WGS sequence"/>
</dbReference>
<keyword evidence="5" id="KW-0862">Zinc</keyword>
<dbReference type="GO" id="GO:0019239">
    <property type="term" value="F:deaminase activity"/>
    <property type="evidence" value="ECO:0007669"/>
    <property type="project" value="InterPro"/>
</dbReference>
<dbReference type="Gene3D" id="3.20.20.140">
    <property type="entry name" value="Metal-dependent hydrolases"/>
    <property type="match status" value="1"/>
</dbReference>
<name>A0A1T4P693_9HYPH</name>
<dbReference type="NCBIfam" id="TIGR01430">
    <property type="entry name" value="aden_deam"/>
    <property type="match status" value="1"/>
</dbReference>
<evidence type="ECO:0000313" key="7">
    <source>
        <dbReference type="EMBL" id="SJZ86969.1"/>
    </source>
</evidence>
<proteinExistence type="inferred from homology"/>
<protein>
    <submittedName>
        <fullName evidence="7">Adenosine deaminase</fullName>
    </submittedName>
</protein>